<organism evidence="3 4">
    <name type="scientific">Caldovatus aquaticus</name>
    <dbReference type="NCBI Taxonomy" id="2865671"/>
    <lineage>
        <taxon>Bacteria</taxon>
        <taxon>Pseudomonadati</taxon>
        <taxon>Pseudomonadota</taxon>
        <taxon>Alphaproteobacteria</taxon>
        <taxon>Acetobacterales</taxon>
        <taxon>Roseomonadaceae</taxon>
        <taxon>Caldovatus</taxon>
    </lineage>
</organism>
<gene>
    <name evidence="3" type="ORF">K1J50_18195</name>
</gene>
<feature type="chain" id="PRO_5045206848" evidence="2">
    <location>
        <begin position="28"/>
        <end position="223"/>
    </location>
</feature>
<reference evidence="3 4" key="1">
    <citation type="submission" date="2021-08" db="EMBL/GenBank/DDBJ databases">
        <title>Caldovatus sediminis gen. nov., sp. nov., a moderately thermophilic bacterium isolated from a hot spring.</title>
        <authorList>
            <person name="Hu C.-J."/>
            <person name="Li W.-J."/>
            <person name="Xian W.-D."/>
        </authorList>
    </citation>
    <scope>NUCLEOTIDE SEQUENCE [LARGE SCALE GENOMIC DNA]</scope>
    <source>
        <strain evidence="3 4">SYSU G05006</strain>
    </source>
</reference>
<sequence length="223" mass="22681">MRRAEPARTTGRGALAACALAALSALALPGCAALDVTPPWSFAGARVADTTDSLTVRRITGGAAADDAAQPLVPEPGDIWPRGESPRVTLADPEEVLRGIPPYEPGGAARGQAAPPAAEPSAPPPRRRPSRGSSSAPPAPPEPRAELRVPAEPPALPVTPPPERADGRVIPYPGGHAVTTGGTDRYQTFNEPGTAGGGIALRDGPVMTLIGPDGRARVVPAPR</sequence>
<name>A0ABS7F714_9PROT</name>
<comment type="caution">
    <text evidence="3">The sequence shown here is derived from an EMBL/GenBank/DDBJ whole genome shotgun (WGS) entry which is preliminary data.</text>
</comment>
<keyword evidence="4" id="KW-1185">Reference proteome</keyword>
<evidence type="ECO:0000256" key="2">
    <source>
        <dbReference type="SAM" id="SignalP"/>
    </source>
</evidence>
<keyword evidence="2" id="KW-0732">Signal</keyword>
<feature type="compositionally biased region" description="Low complexity" evidence="1">
    <location>
        <begin position="105"/>
        <end position="116"/>
    </location>
</feature>
<feature type="signal peptide" evidence="2">
    <location>
        <begin position="1"/>
        <end position="27"/>
    </location>
</feature>
<feature type="compositionally biased region" description="Pro residues" evidence="1">
    <location>
        <begin position="151"/>
        <end position="162"/>
    </location>
</feature>
<evidence type="ECO:0000313" key="4">
    <source>
        <dbReference type="Proteomes" id="UP001519924"/>
    </source>
</evidence>
<dbReference type="Proteomes" id="UP001519924">
    <property type="component" value="Unassembled WGS sequence"/>
</dbReference>
<protein>
    <submittedName>
        <fullName evidence="3">Uncharacterized protein</fullName>
    </submittedName>
</protein>
<accession>A0ABS7F714</accession>
<evidence type="ECO:0000313" key="3">
    <source>
        <dbReference type="EMBL" id="MBW8271412.1"/>
    </source>
</evidence>
<proteinExistence type="predicted"/>
<feature type="region of interest" description="Disordered" evidence="1">
    <location>
        <begin position="66"/>
        <end position="185"/>
    </location>
</feature>
<evidence type="ECO:0000256" key="1">
    <source>
        <dbReference type="SAM" id="MobiDB-lite"/>
    </source>
</evidence>
<dbReference type="RefSeq" id="WP_220119174.1">
    <property type="nucleotide sequence ID" value="NZ_JAHZUY010000098.1"/>
</dbReference>
<dbReference type="EMBL" id="JAHZUY010000098">
    <property type="protein sequence ID" value="MBW8271412.1"/>
    <property type="molecule type" value="Genomic_DNA"/>
</dbReference>